<evidence type="ECO:0000256" key="5">
    <source>
        <dbReference type="ARBA" id="ARBA00023002"/>
    </source>
</evidence>
<organism evidence="9 10">
    <name type="scientific">Aspergillus bombycis</name>
    <dbReference type="NCBI Taxonomy" id="109264"/>
    <lineage>
        <taxon>Eukaryota</taxon>
        <taxon>Fungi</taxon>
        <taxon>Dikarya</taxon>
        <taxon>Ascomycota</taxon>
        <taxon>Pezizomycotina</taxon>
        <taxon>Eurotiomycetes</taxon>
        <taxon>Eurotiomycetidae</taxon>
        <taxon>Eurotiales</taxon>
        <taxon>Aspergillaceae</taxon>
        <taxon>Aspergillus</taxon>
    </lineage>
</organism>
<dbReference type="InterPro" id="IPR017972">
    <property type="entry name" value="Cyt_P450_CS"/>
</dbReference>
<dbReference type="PANTHER" id="PTHR24287">
    <property type="entry name" value="P450, PUTATIVE (EUROFUNG)-RELATED"/>
    <property type="match status" value="1"/>
</dbReference>
<keyword evidence="7" id="KW-0503">Monooxygenase</keyword>
<feature type="binding site" description="axial binding residue" evidence="8">
    <location>
        <position position="961"/>
    </location>
    <ligand>
        <name>heme</name>
        <dbReference type="ChEBI" id="CHEBI:30413"/>
    </ligand>
    <ligandPart>
        <name>Fe</name>
        <dbReference type="ChEBI" id="CHEBI:18248"/>
    </ligandPart>
</feature>
<dbReference type="Pfam" id="PF05577">
    <property type="entry name" value="Peptidase_S28"/>
    <property type="match status" value="1"/>
</dbReference>
<dbReference type="PRINTS" id="PR00464">
    <property type="entry name" value="EP450II"/>
</dbReference>
<dbReference type="InterPro" id="IPR029058">
    <property type="entry name" value="AB_hydrolase_fold"/>
</dbReference>
<dbReference type="GO" id="GO:0070008">
    <property type="term" value="F:serine-type exopeptidase activity"/>
    <property type="evidence" value="ECO:0007669"/>
    <property type="project" value="InterPro"/>
</dbReference>
<protein>
    <submittedName>
        <fullName evidence="9">Putative serine peptidase</fullName>
    </submittedName>
</protein>
<dbReference type="InterPro" id="IPR036396">
    <property type="entry name" value="Cyt_P450_sf"/>
</dbReference>
<dbReference type="Gene3D" id="3.40.50.1820">
    <property type="entry name" value="alpha/beta hydrolase"/>
    <property type="match status" value="2"/>
</dbReference>
<evidence type="ECO:0000256" key="3">
    <source>
        <dbReference type="ARBA" id="ARBA00022617"/>
    </source>
</evidence>
<dbReference type="AlphaFoldDB" id="A0A1F7ZY81"/>
<dbReference type="InterPro" id="IPR008758">
    <property type="entry name" value="Peptidase_S28"/>
</dbReference>
<evidence type="ECO:0000256" key="7">
    <source>
        <dbReference type="ARBA" id="ARBA00023033"/>
    </source>
</evidence>
<dbReference type="PROSITE" id="PS00086">
    <property type="entry name" value="CYTOCHROME_P450"/>
    <property type="match status" value="1"/>
</dbReference>
<evidence type="ECO:0000256" key="6">
    <source>
        <dbReference type="ARBA" id="ARBA00023004"/>
    </source>
</evidence>
<dbReference type="STRING" id="109264.A0A1F7ZY81"/>
<dbReference type="EMBL" id="LYCR01000061">
    <property type="protein sequence ID" value="OGM44025.1"/>
    <property type="molecule type" value="Genomic_DNA"/>
</dbReference>
<evidence type="ECO:0000256" key="2">
    <source>
        <dbReference type="ARBA" id="ARBA00010617"/>
    </source>
</evidence>
<evidence type="ECO:0000256" key="8">
    <source>
        <dbReference type="PIRSR" id="PIRSR602402-1"/>
    </source>
</evidence>
<dbReference type="OrthoDB" id="1735038at2759"/>
<dbReference type="Gene3D" id="1.10.630.10">
    <property type="entry name" value="Cytochrome P450"/>
    <property type="match status" value="1"/>
</dbReference>
<dbReference type="InterPro" id="IPR001128">
    <property type="entry name" value="Cyt_P450"/>
</dbReference>
<dbReference type="SUPFAM" id="SSF53474">
    <property type="entry name" value="alpha/beta-Hydrolases"/>
    <property type="match status" value="1"/>
</dbReference>
<accession>A0A1F7ZY81</accession>
<proteinExistence type="inferred from homology"/>
<keyword evidence="10" id="KW-1185">Reference proteome</keyword>
<dbReference type="CDD" id="cd11063">
    <property type="entry name" value="CYP52"/>
    <property type="match status" value="1"/>
</dbReference>
<evidence type="ECO:0000313" key="9">
    <source>
        <dbReference type="EMBL" id="OGM44025.1"/>
    </source>
</evidence>
<evidence type="ECO:0000256" key="1">
    <source>
        <dbReference type="ARBA" id="ARBA00001971"/>
    </source>
</evidence>
<dbReference type="PANTHER" id="PTHR24287:SF18">
    <property type="entry name" value="CYTOCHROME P450 MONOOXYGENASE APDE-RELATED"/>
    <property type="match status" value="1"/>
</dbReference>
<keyword evidence="6 8" id="KW-0408">Iron</keyword>
<dbReference type="GO" id="GO:0020037">
    <property type="term" value="F:heme binding"/>
    <property type="evidence" value="ECO:0007669"/>
    <property type="project" value="InterPro"/>
</dbReference>
<comment type="caution">
    <text evidence="9">The sequence shown here is derived from an EMBL/GenBank/DDBJ whole genome shotgun (WGS) entry which is preliminary data.</text>
</comment>
<dbReference type="GeneID" id="34451166"/>
<evidence type="ECO:0000256" key="4">
    <source>
        <dbReference type="ARBA" id="ARBA00022723"/>
    </source>
</evidence>
<dbReference type="FunFam" id="3.40.50.1820:FF:000636">
    <property type="entry name" value="Serine peptidase, family S28, putative"/>
    <property type="match status" value="1"/>
</dbReference>
<dbReference type="PRINTS" id="PR01239">
    <property type="entry name" value="EP450IICYP52"/>
</dbReference>
<reference evidence="9 10" key="1">
    <citation type="journal article" date="2016" name="Genome Biol. Evol.">
        <title>Draft genome sequence of an aflatoxigenic Aspergillus species, A. bombycis.</title>
        <authorList>
            <person name="Moore G.G."/>
            <person name="Mack B.M."/>
            <person name="Beltz S.B."/>
            <person name="Gilbert M.K."/>
        </authorList>
    </citation>
    <scope>NUCLEOTIDE SEQUENCE [LARGE SCALE GENOMIC DNA]</scope>
    <source>
        <strain evidence="10">NRRL 26010</strain>
    </source>
</reference>
<dbReference type="PRINTS" id="PR00385">
    <property type="entry name" value="P450"/>
</dbReference>
<dbReference type="Pfam" id="PF00067">
    <property type="entry name" value="p450"/>
    <property type="match status" value="1"/>
</dbReference>
<dbReference type="SUPFAM" id="SSF48264">
    <property type="entry name" value="Cytochrome P450"/>
    <property type="match status" value="1"/>
</dbReference>
<dbReference type="InterPro" id="IPR047146">
    <property type="entry name" value="Cyt_P450_E_CYP52_fungi"/>
</dbReference>
<dbReference type="RefSeq" id="XP_022387742.1">
    <property type="nucleotide sequence ID" value="XM_022534905.1"/>
</dbReference>
<dbReference type="InterPro" id="IPR002974">
    <property type="entry name" value="Cyt_P450_E_CYP52_ascomycetes"/>
</dbReference>
<comment type="similarity">
    <text evidence="2">Belongs to the cytochrome P450 family.</text>
</comment>
<dbReference type="Proteomes" id="UP000179179">
    <property type="component" value="Unassembled WGS sequence"/>
</dbReference>
<comment type="cofactor">
    <cofactor evidence="1 8">
        <name>heme</name>
        <dbReference type="ChEBI" id="CHEBI:30413"/>
    </cofactor>
</comment>
<keyword evidence="4 8" id="KW-0479">Metal-binding</keyword>
<dbReference type="GO" id="GO:0016712">
    <property type="term" value="F:oxidoreductase activity, acting on paired donors, with incorporation or reduction of molecular oxygen, reduced flavin or flavoprotein as one donor, and incorporation of one atom of oxygen"/>
    <property type="evidence" value="ECO:0007669"/>
    <property type="project" value="InterPro"/>
</dbReference>
<dbReference type="InterPro" id="IPR002402">
    <property type="entry name" value="Cyt_P450_E_grp-II"/>
</dbReference>
<evidence type="ECO:0000313" key="10">
    <source>
        <dbReference type="Proteomes" id="UP000179179"/>
    </source>
</evidence>
<sequence>MRFDFFLIVSSIAILAGPVVGLGLFGGSKYMRELQLAAELNLDPKLLSSKNTVHSVLAKANAQDETVTAEYIMIPIDHNDTSVGTYHNRFWVNDDYYEAGRPIIIYYGNSTPFPISRDTPPEHFKYLTTKQALEDIPYFAQNFSRAKFADLDLTPSSTPWVLVGGSYAGIRAAFARNEYPDVIFAAYSSSAPVQAQLNMSVYYDQVYRGLVGHGFENCAKDIHAALGYIDQQLSNNHTAAAIKTLFLGPGAEQNSNEGFTAALGTIYNYFQSYALDGPEGSLRELCGHLEVDPTTQEVAGADGFAPVRGSKYVAERWAAWSAFTPLVNNFMETNCRGLSDPATPSCKLDVVYYDPDSISWSWQYCTEWGFYQSNNFGPHSLLSRYQTLEYQQEICNNQFAQAVGTGMLPSRPQTEALNEKYGGWNIRPSNTFFTGGEFDPWRTLSMLTTEDIAPGVAPDGMTFSTEIPNCGETSEDQVFGYLLKQSEHCYDFQSLSTEGKAARELFKEALTKWLPCFKPSRPDASKYLQRLYQQRKRAQSLGCQPAAQGPSGIFGIRSFVRLLNEVRHKRWVEYLAGQYGRFGNTYTQKALGKWMLTTIEPENIKALLATQFNDFGLGTRHREFYPLLGDGIFTLDGPGWSHARGLLRPQFTRDQVADLELMDGHISRLIDLIPRDGSSFDIQRLFFLLTIDSATHFLFGESVGALESSNSASLLGRSSVGSAQGFAEAFGTAQDYLTTRSRAMHFYWMVNPKEFREANQRVHEVVDHYVQLAIRSKNDPEKKSGRYIFAEALAADNDDPKVLRDNMLNILVAGRDTTASLLSSAFFYLSRNQDVWKRLRQTIIDEFGDSQNPKEEITQAKLKDIPYLRYVLNEVLRLLPPVPLNFRVAAKDTSLPVGGGPDGRSPVFVPKGQVVAYSVYAMHRRTDLYGPDSHSFRPERWEENGRRGWDYLPFNGGPRICLGQQYALTEASYTLVKLIQRFDILECADPELKQPAILSTLTMSHDRGVKVRLYSSAQKC</sequence>
<name>A0A1F7ZY81_9EURO</name>
<gene>
    <name evidence="9" type="ORF">ABOM_007776</name>
</gene>
<dbReference type="GO" id="GO:0006508">
    <property type="term" value="P:proteolysis"/>
    <property type="evidence" value="ECO:0007669"/>
    <property type="project" value="InterPro"/>
</dbReference>
<keyword evidence="3 8" id="KW-0349">Heme</keyword>
<keyword evidence="5" id="KW-0560">Oxidoreductase</keyword>
<dbReference type="GO" id="GO:0005506">
    <property type="term" value="F:iron ion binding"/>
    <property type="evidence" value="ECO:0007669"/>
    <property type="project" value="InterPro"/>
</dbReference>